<keyword evidence="2" id="KW-0812">Transmembrane</keyword>
<keyword evidence="2" id="KW-1133">Transmembrane helix</keyword>
<evidence type="ECO:0000313" key="4">
    <source>
        <dbReference type="Proteomes" id="UP000247498"/>
    </source>
</evidence>
<accession>A0A2V0NLX7</accession>
<organism evidence="3 4">
    <name type="scientific">Raphidocelis subcapitata</name>
    <dbReference type="NCBI Taxonomy" id="307507"/>
    <lineage>
        <taxon>Eukaryota</taxon>
        <taxon>Viridiplantae</taxon>
        <taxon>Chlorophyta</taxon>
        <taxon>core chlorophytes</taxon>
        <taxon>Chlorophyceae</taxon>
        <taxon>CS clade</taxon>
        <taxon>Sphaeropleales</taxon>
        <taxon>Selenastraceae</taxon>
        <taxon>Raphidocelis</taxon>
    </lineage>
</organism>
<proteinExistence type="predicted"/>
<keyword evidence="4" id="KW-1185">Reference proteome</keyword>
<evidence type="ECO:0000256" key="2">
    <source>
        <dbReference type="SAM" id="Phobius"/>
    </source>
</evidence>
<keyword evidence="2" id="KW-0472">Membrane</keyword>
<evidence type="ECO:0000313" key="3">
    <source>
        <dbReference type="EMBL" id="GBF88139.1"/>
    </source>
</evidence>
<dbReference type="AlphaFoldDB" id="A0A2V0NLX7"/>
<dbReference type="EMBL" id="BDRX01000003">
    <property type="protein sequence ID" value="GBF88139.1"/>
    <property type="molecule type" value="Genomic_DNA"/>
</dbReference>
<evidence type="ECO:0000256" key="1">
    <source>
        <dbReference type="SAM" id="MobiDB-lite"/>
    </source>
</evidence>
<gene>
    <name evidence="3" type="ORF">Rsub_00851</name>
</gene>
<protein>
    <submittedName>
        <fullName evidence="3">Uncharacterized protein</fullName>
    </submittedName>
</protein>
<name>A0A2V0NLX7_9CHLO</name>
<feature type="compositionally biased region" description="Low complexity" evidence="1">
    <location>
        <begin position="9"/>
        <end position="24"/>
    </location>
</feature>
<feature type="region of interest" description="Disordered" evidence="1">
    <location>
        <begin position="1"/>
        <end position="31"/>
    </location>
</feature>
<sequence length="355" mass="37098">MDSDAVQCPAAAEGAAPRQPAAARAGGGTAPRRARLHPLTLALPSPELEAAFWREAGTPAYALSDRVGLAFTSANHVFLWWAMRTLTSAERMMDACPSPLTSVANANHLVSLSVALATFAASLLAPARYRAVREPLAIGQRLLRAVNTPIVQGCTSAAAYHRRIARDLAGAGGGPMAPAAIVVKHASLLGVLWAIQVLVFAFRVRWAAPVQIAAAVAGVFAMHGFACAARAEPAVSAAAAQLCDWVQAVSGEAFGPAWPRAGVPWGLCTDGAVEFLVVLIASLSSSLSLYVLYCREERHKLRYLESKGLLDERDCQGGPPAASGLRHAAAATCCVVASIFAADTVASFGWRFSCS</sequence>
<dbReference type="InParanoid" id="A0A2V0NLX7"/>
<comment type="caution">
    <text evidence="3">The sequence shown here is derived from an EMBL/GenBank/DDBJ whole genome shotgun (WGS) entry which is preliminary data.</text>
</comment>
<reference evidence="3 4" key="1">
    <citation type="journal article" date="2018" name="Sci. Rep.">
        <title>Raphidocelis subcapitata (=Pseudokirchneriella subcapitata) provides an insight into genome evolution and environmental adaptations in the Sphaeropleales.</title>
        <authorList>
            <person name="Suzuki S."/>
            <person name="Yamaguchi H."/>
            <person name="Nakajima N."/>
            <person name="Kawachi M."/>
        </authorList>
    </citation>
    <scope>NUCLEOTIDE SEQUENCE [LARGE SCALE GENOMIC DNA]</scope>
    <source>
        <strain evidence="3 4">NIES-35</strain>
    </source>
</reference>
<feature type="transmembrane region" description="Helical" evidence="2">
    <location>
        <begin position="275"/>
        <end position="293"/>
    </location>
</feature>
<dbReference type="OrthoDB" id="560880at2759"/>
<dbReference type="Proteomes" id="UP000247498">
    <property type="component" value="Unassembled WGS sequence"/>
</dbReference>